<evidence type="ECO:0000313" key="2">
    <source>
        <dbReference type="Proteomes" id="UP000784294"/>
    </source>
</evidence>
<accession>A0A3S5AZI6</accession>
<sequence length="98" mass="11512">MLLANCLRMPEEDTTTMAEEAVLGNNFRAILERRLFPLLHYHFFLLVDSIIFNFQYKAKICEEFHLSCSLGPFEPYLLRNSVVFPTLKPREVLAWPFS</sequence>
<reference evidence="1" key="1">
    <citation type="submission" date="2018-11" db="EMBL/GenBank/DDBJ databases">
        <authorList>
            <consortium name="Pathogen Informatics"/>
        </authorList>
    </citation>
    <scope>NUCLEOTIDE SEQUENCE</scope>
</reference>
<dbReference type="Proteomes" id="UP000784294">
    <property type="component" value="Unassembled WGS sequence"/>
</dbReference>
<organism evidence="1 2">
    <name type="scientific">Protopolystoma xenopodis</name>
    <dbReference type="NCBI Taxonomy" id="117903"/>
    <lineage>
        <taxon>Eukaryota</taxon>
        <taxon>Metazoa</taxon>
        <taxon>Spiralia</taxon>
        <taxon>Lophotrochozoa</taxon>
        <taxon>Platyhelminthes</taxon>
        <taxon>Monogenea</taxon>
        <taxon>Polyopisthocotylea</taxon>
        <taxon>Polystomatidea</taxon>
        <taxon>Polystomatidae</taxon>
        <taxon>Protopolystoma</taxon>
    </lineage>
</organism>
<dbReference type="AlphaFoldDB" id="A0A3S5AZI6"/>
<evidence type="ECO:0000313" key="1">
    <source>
        <dbReference type="EMBL" id="VEL29292.1"/>
    </source>
</evidence>
<protein>
    <submittedName>
        <fullName evidence="1">Uncharacterized protein</fullName>
    </submittedName>
</protein>
<keyword evidence="2" id="KW-1185">Reference proteome</keyword>
<gene>
    <name evidence="1" type="ORF">PXEA_LOCUS22732</name>
</gene>
<comment type="caution">
    <text evidence="1">The sequence shown here is derived from an EMBL/GenBank/DDBJ whole genome shotgun (WGS) entry which is preliminary data.</text>
</comment>
<dbReference type="EMBL" id="CAAALY010101882">
    <property type="protein sequence ID" value="VEL29292.1"/>
    <property type="molecule type" value="Genomic_DNA"/>
</dbReference>
<proteinExistence type="predicted"/>
<name>A0A3S5AZI6_9PLAT</name>